<feature type="transmembrane region" description="Helical" evidence="1">
    <location>
        <begin position="6"/>
        <end position="27"/>
    </location>
</feature>
<keyword evidence="1" id="KW-1133">Transmembrane helix</keyword>
<keyword evidence="1" id="KW-0472">Membrane</keyword>
<dbReference type="RefSeq" id="WP_406257594.1">
    <property type="nucleotide sequence ID" value="NZ_CP108125.1"/>
</dbReference>
<protein>
    <recommendedName>
        <fullName evidence="4">Transmembrane protein</fullName>
    </recommendedName>
</protein>
<evidence type="ECO:0000313" key="3">
    <source>
        <dbReference type="Proteomes" id="UP001622690"/>
    </source>
</evidence>
<name>A0ABZ1IVD3_9ACTN</name>
<dbReference type="Proteomes" id="UP001622690">
    <property type="component" value="Chromosome"/>
</dbReference>
<keyword evidence="1" id="KW-0812">Transmembrane</keyword>
<organism evidence="2 3">
    <name type="scientific">Streptomyces nigra</name>
    <dbReference type="NCBI Taxonomy" id="1827580"/>
    <lineage>
        <taxon>Bacteria</taxon>
        <taxon>Bacillati</taxon>
        <taxon>Actinomycetota</taxon>
        <taxon>Actinomycetes</taxon>
        <taxon>Kitasatosporales</taxon>
        <taxon>Streptomycetaceae</taxon>
        <taxon>Streptomyces</taxon>
    </lineage>
</organism>
<proteinExistence type="predicted"/>
<reference evidence="2 3" key="1">
    <citation type="submission" date="2022-10" db="EMBL/GenBank/DDBJ databases">
        <title>The complete genomes of actinobacterial strains from the NBC collection.</title>
        <authorList>
            <person name="Joergensen T.S."/>
            <person name="Alvarez Arevalo M."/>
            <person name="Sterndorff E.B."/>
            <person name="Faurdal D."/>
            <person name="Vuksanovic O."/>
            <person name="Mourched A.-S."/>
            <person name="Charusanti P."/>
            <person name="Shaw S."/>
            <person name="Blin K."/>
            <person name="Weber T."/>
        </authorList>
    </citation>
    <scope>NUCLEOTIDE SEQUENCE [LARGE SCALE GENOMIC DNA]</scope>
    <source>
        <strain evidence="2 3">NBC_00206</strain>
    </source>
</reference>
<feature type="transmembrane region" description="Helical" evidence="1">
    <location>
        <begin position="78"/>
        <end position="99"/>
    </location>
</feature>
<gene>
    <name evidence="2" type="ORF">OHU27_12085</name>
</gene>
<evidence type="ECO:0008006" key="4">
    <source>
        <dbReference type="Google" id="ProtNLM"/>
    </source>
</evidence>
<accession>A0ABZ1IVD3</accession>
<keyword evidence="3" id="KW-1185">Reference proteome</keyword>
<evidence type="ECO:0000256" key="1">
    <source>
        <dbReference type="SAM" id="Phobius"/>
    </source>
</evidence>
<dbReference type="EMBL" id="CP108125">
    <property type="protein sequence ID" value="WTO83122.1"/>
    <property type="molecule type" value="Genomic_DNA"/>
</dbReference>
<feature type="transmembrane region" description="Helical" evidence="1">
    <location>
        <begin position="48"/>
        <end position="66"/>
    </location>
</feature>
<evidence type="ECO:0000313" key="2">
    <source>
        <dbReference type="EMBL" id="WTO83122.1"/>
    </source>
</evidence>
<sequence length="121" mass="13847">MQLAVHWSDLWVPASMIVLSVILGSVTRRRRHKRQTAVMRGSRTHWEWLPFMFGVATALGELSILLELSDSWTTIIDMLARAFALTTVFMVFRAVFILFRRGTRRVFRRRGADAGTPAGLE</sequence>